<evidence type="ECO:0000259" key="32">
    <source>
        <dbReference type="PROSITE" id="PS50026"/>
    </source>
</evidence>
<keyword evidence="12" id="KW-0677">Repeat</keyword>
<dbReference type="PROSITE" id="PS00022">
    <property type="entry name" value="EGF_1"/>
    <property type="match status" value="4"/>
</dbReference>
<evidence type="ECO:0000256" key="30">
    <source>
        <dbReference type="SAM" id="SignalP"/>
    </source>
</evidence>
<evidence type="ECO:0000256" key="6">
    <source>
        <dbReference type="ARBA" id="ARBA00022548"/>
    </source>
</evidence>
<dbReference type="Gene3D" id="2.10.25.10">
    <property type="entry name" value="Laminin"/>
    <property type="match status" value="7"/>
</dbReference>
<keyword evidence="18 29" id="KW-1015">Disulfide bond</keyword>
<dbReference type="Gene3D" id="2.60.120.290">
    <property type="entry name" value="Spermadhesin, CUB domain"/>
    <property type="match status" value="26"/>
</dbReference>
<evidence type="ECO:0000256" key="11">
    <source>
        <dbReference type="ARBA" id="ARBA00022729"/>
    </source>
</evidence>
<keyword evidence="6" id="KW-0153">Cholesterol metabolism</keyword>
<dbReference type="PROSITE" id="PS00010">
    <property type="entry name" value="ASX_HYDROXYL"/>
    <property type="match status" value="2"/>
</dbReference>
<evidence type="ECO:0000259" key="31">
    <source>
        <dbReference type="PROSITE" id="PS01180"/>
    </source>
</evidence>
<evidence type="ECO:0000256" key="3">
    <source>
        <dbReference type="ARBA" id="ARBA00022448"/>
    </source>
</evidence>
<feature type="domain" description="CUB" evidence="31">
    <location>
        <begin position="1496"/>
        <end position="1609"/>
    </location>
</feature>
<evidence type="ECO:0000256" key="23">
    <source>
        <dbReference type="ARBA" id="ARBA00023285"/>
    </source>
</evidence>
<dbReference type="GO" id="GO:0016324">
    <property type="term" value="C:apical plasma membrane"/>
    <property type="evidence" value="ECO:0007669"/>
    <property type="project" value="UniProtKB-ARBA"/>
</dbReference>
<feature type="domain" description="CUB" evidence="31">
    <location>
        <begin position="2842"/>
        <end position="2953"/>
    </location>
</feature>
<keyword evidence="23" id="KW-0170">Cobalt</keyword>
<feature type="disulfide bond" evidence="28">
    <location>
        <begin position="627"/>
        <end position="654"/>
    </location>
</feature>
<dbReference type="SUPFAM" id="SSF57196">
    <property type="entry name" value="EGF/Laminin"/>
    <property type="match status" value="5"/>
</dbReference>
<organism evidence="33 34">
    <name type="scientific">Cinara cedri</name>
    <dbReference type="NCBI Taxonomy" id="506608"/>
    <lineage>
        <taxon>Eukaryota</taxon>
        <taxon>Metazoa</taxon>
        <taxon>Ecdysozoa</taxon>
        <taxon>Arthropoda</taxon>
        <taxon>Hexapoda</taxon>
        <taxon>Insecta</taxon>
        <taxon>Pterygota</taxon>
        <taxon>Neoptera</taxon>
        <taxon>Paraneoptera</taxon>
        <taxon>Hemiptera</taxon>
        <taxon>Sternorrhyncha</taxon>
        <taxon>Aphidomorpha</taxon>
        <taxon>Aphidoidea</taxon>
        <taxon>Aphididae</taxon>
        <taxon>Lachninae</taxon>
        <taxon>Cinara</taxon>
    </lineage>
</organism>
<keyword evidence="34" id="KW-1185">Reference proteome</keyword>
<evidence type="ECO:0000256" key="19">
    <source>
        <dbReference type="ARBA" id="ARBA00023166"/>
    </source>
</evidence>
<dbReference type="PROSITE" id="PS01186">
    <property type="entry name" value="EGF_2"/>
    <property type="match status" value="3"/>
</dbReference>
<comment type="caution">
    <text evidence="29">Lacks conserved residue(s) required for the propagation of feature annotation.</text>
</comment>
<dbReference type="GO" id="GO:0031419">
    <property type="term" value="F:cobalamin binding"/>
    <property type="evidence" value="ECO:0007669"/>
    <property type="project" value="UniProtKB-KW"/>
</dbReference>
<evidence type="ECO:0000256" key="4">
    <source>
        <dbReference type="ARBA" id="ARBA00022475"/>
    </source>
</evidence>
<keyword evidence="3" id="KW-0813">Transport</keyword>
<feature type="domain" description="CUB" evidence="31">
    <location>
        <begin position="3072"/>
        <end position="3193"/>
    </location>
</feature>
<evidence type="ECO:0000256" key="14">
    <source>
        <dbReference type="ARBA" id="ARBA00022837"/>
    </source>
</evidence>
<feature type="chain" id="PRO_5023029035" description="Cubilin" evidence="30">
    <location>
        <begin position="20"/>
        <end position="3837"/>
    </location>
</feature>
<feature type="domain" description="CUB" evidence="31">
    <location>
        <begin position="986"/>
        <end position="1099"/>
    </location>
</feature>
<feature type="domain" description="CUB" evidence="31">
    <location>
        <begin position="627"/>
        <end position="740"/>
    </location>
</feature>
<accession>A0A5E4NA27</accession>
<evidence type="ECO:0000256" key="15">
    <source>
        <dbReference type="ARBA" id="ARBA00022927"/>
    </source>
</evidence>
<dbReference type="PANTHER" id="PTHR24251:SF46">
    <property type="entry name" value="METALLOENDOPEPTIDASE"/>
    <property type="match status" value="1"/>
</dbReference>
<dbReference type="InterPro" id="IPR000859">
    <property type="entry name" value="CUB_dom"/>
</dbReference>
<evidence type="ECO:0000256" key="21">
    <source>
        <dbReference type="ARBA" id="ARBA00023221"/>
    </source>
</evidence>
<dbReference type="CDD" id="cd00054">
    <property type="entry name" value="EGF_CA"/>
    <property type="match status" value="5"/>
</dbReference>
<dbReference type="SUPFAM" id="SSF57184">
    <property type="entry name" value="Growth factor receptor domain"/>
    <property type="match status" value="1"/>
</dbReference>
<evidence type="ECO:0000256" key="13">
    <source>
        <dbReference type="ARBA" id="ARBA00022753"/>
    </source>
</evidence>
<feature type="disulfide bond" evidence="29">
    <location>
        <begin position="451"/>
        <end position="460"/>
    </location>
</feature>
<dbReference type="GO" id="GO:0008203">
    <property type="term" value="P:cholesterol metabolic process"/>
    <property type="evidence" value="ECO:0007669"/>
    <property type="project" value="UniProtKB-KW"/>
</dbReference>
<keyword evidence="10" id="KW-0479">Metal-binding</keyword>
<dbReference type="GO" id="GO:0005509">
    <property type="term" value="F:calcium ion binding"/>
    <property type="evidence" value="ECO:0007669"/>
    <property type="project" value="InterPro"/>
</dbReference>
<dbReference type="FunFam" id="2.10.25.10:FF:000379">
    <property type="entry name" value="Cubilin"/>
    <property type="match status" value="1"/>
</dbReference>
<dbReference type="EMBL" id="CABPRJ010001894">
    <property type="protein sequence ID" value="VVC39263.1"/>
    <property type="molecule type" value="Genomic_DNA"/>
</dbReference>
<feature type="disulfide bond" evidence="29">
    <location>
        <begin position="184"/>
        <end position="193"/>
    </location>
</feature>
<evidence type="ECO:0000256" key="1">
    <source>
        <dbReference type="ARBA" id="ARBA00004177"/>
    </source>
</evidence>
<evidence type="ECO:0000256" key="5">
    <source>
        <dbReference type="ARBA" id="ARBA00022536"/>
    </source>
</evidence>
<dbReference type="FunFam" id="2.10.25.10:FF:000260">
    <property type="entry name" value="Notch receptor 4"/>
    <property type="match status" value="1"/>
</dbReference>
<dbReference type="FunFam" id="2.60.120.290:FF:000005">
    <property type="entry name" value="Procollagen C-endopeptidase enhancer 1"/>
    <property type="match status" value="5"/>
</dbReference>
<dbReference type="InterPro" id="IPR009030">
    <property type="entry name" value="Growth_fac_rcpt_cys_sf"/>
</dbReference>
<feature type="domain" description="CUB" evidence="31">
    <location>
        <begin position="507"/>
        <end position="623"/>
    </location>
</feature>
<dbReference type="SMART" id="SM00179">
    <property type="entry name" value="EGF_CA"/>
    <property type="match status" value="7"/>
</dbReference>
<dbReference type="FunFam" id="2.10.25.10:FF:000143">
    <property type="entry name" value="Protein crumbs 1"/>
    <property type="match status" value="1"/>
</dbReference>
<feature type="domain" description="CUB" evidence="31">
    <location>
        <begin position="1339"/>
        <end position="1494"/>
    </location>
</feature>
<keyword evidence="8" id="KW-0846">Cobalamin</keyword>
<dbReference type="PROSITE" id="PS01180">
    <property type="entry name" value="CUB"/>
    <property type="match status" value="24"/>
</dbReference>
<evidence type="ECO:0000313" key="33">
    <source>
        <dbReference type="EMBL" id="VVC39263.1"/>
    </source>
</evidence>
<keyword evidence="21" id="KW-0753">Steroid metabolism</keyword>
<dbReference type="InterPro" id="IPR018097">
    <property type="entry name" value="EGF_Ca-bd_CS"/>
</dbReference>
<dbReference type="SUPFAM" id="SSF49854">
    <property type="entry name" value="Spermadhesin, CUB domain"/>
    <property type="match status" value="26"/>
</dbReference>
<keyword evidence="22" id="KW-0458">Lysosome</keyword>
<dbReference type="InterPro" id="IPR001881">
    <property type="entry name" value="EGF-like_Ca-bd_dom"/>
</dbReference>
<feature type="domain" description="CUB" evidence="31">
    <location>
        <begin position="1105"/>
        <end position="1217"/>
    </location>
</feature>
<evidence type="ECO:0000256" key="29">
    <source>
        <dbReference type="PROSITE-ProRule" id="PRU00076"/>
    </source>
</evidence>
<evidence type="ECO:0000256" key="20">
    <source>
        <dbReference type="ARBA" id="ARBA00023180"/>
    </source>
</evidence>
<evidence type="ECO:0000256" key="25">
    <source>
        <dbReference type="ARBA" id="ARBA00023878"/>
    </source>
</evidence>
<dbReference type="PANTHER" id="PTHR24251">
    <property type="entry name" value="OVOCHYMASE-RELATED"/>
    <property type="match status" value="1"/>
</dbReference>
<keyword evidence="13" id="KW-0967">Endosome</keyword>
<sequence length="3837" mass="430666">MRKKMMWLILFLTLHAAIGLLYSVQPRFRSENGHLYIESSTNRNITIVIKGQGYINVNNENLLQVLGQAKEAWDVVESFRTNDLPAFTDTIKNILPMIDGPKSLTSRVTALEMQMVNSTAVSTLPAKGKGGNIPATGKLRVRINNLEKRVTNLVNLLSISECSSNPCQNGGTCTDLYNGFQCNCPQNWQGRLCELDVDECVRFLHTDLGCQNGAECKNTPGSYECLCAPNWYGLHCTKKKNDCNLATSSELCGNGVCVNQMSAIGYACICNQGWTIDDRVSSPACTKDVDECKENRHTCSVNPPVECRNTRGSFTCGNCPDGYVGDGFLCTDVNECLINNGGCSINPRVMCINTRGSFMCGSCPPGYSGDGFNCLYVDGGACAINNGGCHQNAECKVYAETTIQCTCRQGFIGNGIVCVKDSSATNVCANNPCGRYGSCISNRNNTFSCECNEGYIGNTCDIHIEDPCFINPCRNGDCIPEMESNKYSCSCHPGYFGILCDSEKEICGGYFKTPNGIIQYPEPNTTLKYNNNLDCAWIIEVAWTSVINISFDWIDLENSTTCNFDYVSILNSDSEDGNILGKFCGNILPVNNSIISDSNEVIVRFRSDGSKNGRGFQLKYNATDPICGGVINVNSHGTLSSPGSPGKYPKNRDCYWTLNTMPGKRIQFNFFLVQFENHVNCSYDYLEIRDGFTQQGPILATLCNSVVPPPILTSGSHANLHFHSDNSNQDYGFQMSFNIIEGIPGCGGIYTNPSGIISSPVDLTSDNYDSLDNLNCEWHIRMPLKQKLKLVFVKKFGIKFSKNCATEFLEIYDGTNIQSPLIGRYCGSVRFDQPIITTSNEVTVLFKADFSSISEGFSIKYETLCGGIYTDNKGIIESPFYPNPYPQNKICTYLIEQPIGKAIQLSFLDMDIEDQSHPNCIYDSLEIRDGDNEKSPVIALLCGQIEKLSTLSYISTHNYMWLKFTTDSSNSNKGFRANYSTIDIGCGGILKNSSGIIQSSRHQEYYLHDQMCKWIISVNESNRIQLIWSTFSLENHPSCQNDYVEIYDDSILGNASKIARYCGTKVPPILTSLGNRLTIIFKTDHSIELDGFMLSYVSLNKAQACGGNFFTVEGFIESPKFPDKYPSHKDCTWVINLPVTNQIELNISQFELETSTACRFDFLEIRNGGYSTSPLIGKFCGTMILPIISSIGNSLFIRFVSDGSRERKGFSMQWYGVIKGCGGLLNSGTGHISSPNYPLPVRETLECFYKIVVAQGNQIQLTILDIELIVGNNPVNACIEDFIEFYDGENSASKSLGTFCSVVHSSTIIQSSSNKIYIKFRNSGFQRGRGFSLKYFTDCNITLKGHQGAIELTTKANVKTDQCSWTIMAPQGNKINITFTSFFMHVRMNVFSPRIDSKWNSHFLPGSMLNPLVGRSALGFERQLNNYRCSDTKFNIFEGRNINEINTELWKYCSSDPPLLISSTKDIVRISYVYPQSNLYLNKRNSFRLEWIVDGCGGTLNKFSGEFTSPRYPQYYPSSTTCEWNIVSEYGYSIEITIEDLSIETSSSCTKDFLAIYSGNDDSGPELLRVCHRQTNPITITPGGNQAFVRFVTDYQFENKGFKATYEIVLTSCGGKFTAPQGTIHSNNYPQHYDSNSTCTWYIEIAKTHLIKLTFVDFNTRSNLPGTNSDKVLVYDGGFEGKVLLNHSGNSIPPPIISLSNKLLVFFEVGEREIRAKGFKANYTTACGAKLITNDSGIISSDPYVSSILHENCTWTIISDIPQSKIYLSFTHIDIVNSVNDSYNMITNQTTGVSIPPRYHKTIRILDGRDLDAPEIINLCNSDQIPPIIVSNGPAMIIEFTGNSIGLDSFSAVYSVRSIACGGTYDIIRGTISTPNYPNNYLRDSECVWILKSSVGNRISLNFIDFQLEEDEFCNEDYVEVRENDSIGTILGIFCGLNLPTNITTSSTLWVKFRSNSIGSAKGFTADFKYVTKNYLTQKSGEISSPTYPRTYRGSEDYFWTINVDVGKRIQIFLKDFMCLSSFHHLKIFDGDGIDGLILLERNNLNYNNALNEAITSSYNVIFIHLIASSRDQGGINFVLSWTQVDGLYLKTYYPEFDQNLYTSSFDYYLSKSTNESVNITSPGYPYGYSSNLNITWTIHTDSYNHIEVEFIEVDLCPVHLNSFRNFGDYIMVETIDPSTTARIELKKIYRYNIEKKDRVIIGKNKVILTFVSDSSLNGTGFKAIAKINCGGELTGTTGVIDSSNLFYSHYYSNLFCTWNVTVRPGRTILVKLITMQFSLNQCSVSYVLLKNGFYEDSPVLGRGRYCNDTTVTELSTTENKLQIQIKIKIIEAMQIVFEEKSINCGGEIHLDNLYNNTEITSPSYPNIPQAHIECIWRIVAPTGERMSISIEDIDLLADIECKQEYLEFRDGAARFSPLIIRICENTNTLDIESTNNFLYIKYFTDINVPSNGFKLNVTIAKCGGTRKSPQGSIISPNYPGSYEQNMDCEYRIIAARGRRVELKFETVNLKRRIAKSEFGQVVMNNETYDDTLTVFDVNPLNNNRTKITTIFGSNLPLDTFISTGRELVIKFKSQTRNGQFYGKDVQAKFAMYYWTSENGCSKNYEAESGEITSPKFNSHTNYLLCTYLITVPRGRRVTAEIVRGSSIIQTCDDYRQSKFLSRELLLSFITDTRYVFQNAMCIDPVFNPSTSRYVYESSSNIMVLNYAFPRGKQNGFLIKFSSAKPSICGDGIIDASIKGKIEIPTGNVTQFCTWDFTNTNGTLIIVADFNIITTKLTCNNDDILFATDGDENFLLMKYCSASIKNDKLYIISSFPTTKITVKSDPRLVNFTATFDYFINSCGGQLYGQKITITSPNYPHNYRQNNICAWLANLPENENIIIRFNDIDLESSCDNNYVVLYDGPNFESPVLGKYCGNTLPESLTTTSSTIWIVFYSDIKNSTKNGFNLTIESAPGSCGNVFVSETGVFSTKNYPSLYPNNEECEWTIAVGPGYHISLKFIERFSLEQSINCTKDYIQVFDNINDNWVQIGDRLCGRQIPPVFNSKETKLKVRIRTDSDIQGDGFKASWSSICGEIFTQNSGRIISPNYPGPYKQNLYCNYTIVSPNKKIKLLFKFFHLEAGGKCGYDNLTIYENADYVYNPNMNSRSFFNSIVGIYCGYYTPKTLTLNNGVYIIFQTDGYANYRGFEIHYKIEDCGGEITTPGLIKSSIGSDELANGYPSNQNCTWIIRAPPGQRVQLVFSKFRLEGNRDMPSSSIQAGNNSINPEDICPYDAVFIFDETSINSSTPKYLGVYCGVLENSLPEVKSETNVMYIQLITDSSKTDEGFVGEVSFIYDESKGCGGTIRLNYSNSNYTLKSLKMPIKSNLDCGWLILVEPSYVVQVQVVNYVETPKCPLNTTNCRCSSIQFFDGPGRTAQIIRQLCPENNNNPPLVSSTSEAFLRYQIFDIDLDVHFEINITSKISVCGQRELSLTNETQILTSPNYPLPYRNDLICTWSLKLDPSMPIVTISFIDLDLENTKDCSSNYLEIRYMPMKDMTKYLRMCHQDHKFDFMQYMWSNTVDLKLHTDSQKTSKGFKLEYSSSNCRKTYNKENGRVIMNSNQKKSPVVCTFTISLNHPNLTISVYFSKINVLNQKDNNFLKIYDGPSVFSPLINADIPMKYSGPFSIFSTGPSLTMSFKMSPDFIGMFDMIYTSTKEGRGCGGKIYNTEGLVTSPLYPYVYRKNATCKWDIAVPRPHSINILFRSFDLGTRKSCDTDYLEIYDVNQMTEQSSLVTKYCGQDVPAYHTSQSGAVSIRYVTSTHSTGSGWTMRFHSERHDARTGDNYFQYNIEYGDEINS</sequence>
<dbReference type="Pfam" id="PF12947">
    <property type="entry name" value="EGF_3"/>
    <property type="match status" value="1"/>
</dbReference>
<keyword evidence="5 29" id="KW-0245">EGF-like domain</keyword>
<dbReference type="Proteomes" id="UP000325440">
    <property type="component" value="Unassembled WGS sequence"/>
</dbReference>
<evidence type="ECO:0000256" key="22">
    <source>
        <dbReference type="ARBA" id="ARBA00023228"/>
    </source>
</evidence>
<evidence type="ECO:0000256" key="28">
    <source>
        <dbReference type="PROSITE-ProRule" id="PRU00059"/>
    </source>
</evidence>
<feature type="domain" description="CUB" evidence="31">
    <location>
        <begin position="1972"/>
        <end position="2085"/>
    </location>
</feature>
<keyword evidence="7" id="KW-0597">Phosphoprotein</keyword>
<evidence type="ECO:0000256" key="8">
    <source>
        <dbReference type="ARBA" id="ARBA00022628"/>
    </source>
</evidence>
<dbReference type="InterPro" id="IPR049883">
    <property type="entry name" value="NOTCH1_EGF-like"/>
</dbReference>
<feature type="domain" description="CUB" evidence="31">
    <location>
        <begin position="2957"/>
        <end position="3071"/>
    </location>
</feature>
<proteinExistence type="predicted"/>
<feature type="domain" description="EGF-like" evidence="32">
    <location>
        <begin position="196"/>
        <end position="237"/>
    </location>
</feature>
<dbReference type="OrthoDB" id="10009301at2759"/>
<keyword evidence="14" id="KW-0106">Calcium</keyword>
<evidence type="ECO:0000256" key="16">
    <source>
        <dbReference type="ARBA" id="ARBA00023098"/>
    </source>
</evidence>
<feature type="domain" description="CUB" evidence="31">
    <location>
        <begin position="1727"/>
        <end position="1857"/>
    </location>
</feature>
<keyword evidence="16" id="KW-0443">Lipid metabolism</keyword>
<dbReference type="InterPro" id="IPR000152">
    <property type="entry name" value="EGF-type_Asp/Asn_hydroxyl_site"/>
</dbReference>
<feature type="domain" description="EGF-like" evidence="32">
    <location>
        <begin position="158"/>
        <end position="194"/>
    </location>
</feature>
<feature type="disulfide bond" evidence="29">
    <location>
        <begin position="491"/>
        <end position="500"/>
    </location>
</feature>
<feature type="domain" description="EGF-like" evidence="32">
    <location>
        <begin position="424"/>
        <end position="461"/>
    </location>
</feature>
<evidence type="ECO:0000313" key="34">
    <source>
        <dbReference type="Proteomes" id="UP000325440"/>
    </source>
</evidence>
<evidence type="ECO:0000256" key="7">
    <source>
        <dbReference type="ARBA" id="ARBA00022553"/>
    </source>
</evidence>
<gene>
    <name evidence="33" type="ORF">CINCED_3A008951</name>
</gene>
<evidence type="ECO:0000256" key="27">
    <source>
        <dbReference type="ARBA" id="ARBA00049703"/>
    </source>
</evidence>
<reference evidence="33 34" key="1">
    <citation type="submission" date="2019-08" db="EMBL/GenBank/DDBJ databases">
        <authorList>
            <person name="Alioto T."/>
            <person name="Alioto T."/>
            <person name="Gomez Garrido J."/>
        </authorList>
    </citation>
    <scope>NUCLEOTIDE SEQUENCE [LARGE SCALE GENOMIC DNA]</scope>
</reference>
<name>A0A5E4NA27_9HEMI</name>
<dbReference type="CDD" id="cd22201">
    <property type="entry name" value="cubilin_NTD"/>
    <property type="match status" value="1"/>
</dbReference>
<feature type="disulfide bond" evidence="28">
    <location>
        <begin position="2230"/>
        <end position="2257"/>
    </location>
</feature>
<evidence type="ECO:0000256" key="24">
    <source>
        <dbReference type="ARBA" id="ARBA00023765"/>
    </source>
</evidence>
<keyword evidence="15" id="KW-0653">Protein transport</keyword>
<keyword evidence="9" id="KW-0165">Cleavage on pair of basic residues</keyword>
<feature type="domain" description="EGF-like" evidence="32">
    <location>
        <begin position="464"/>
        <end position="501"/>
    </location>
</feature>
<feature type="domain" description="EGF-like" evidence="32">
    <location>
        <begin position="378"/>
        <end position="419"/>
    </location>
</feature>
<feature type="domain" description="CUB" evidence="31">
    <location>
        <begin position="3464"/>
        <end position="3582"/>
    </location>
</feature>
<feature type="domain" description="CUB" evidence="31">
    <location>
        <begin position="3340"/>
        <end position="3460"/>
    </location>
</feature>
<dbReference type="Pfam" id="PF07645">
    <property type="entry name" value="EGF_CA"/>
    <property type="match status" value="2"/>
</dbReference>
<evidence type="ECO:0000256" key="10">
    <source>
        <dbReference type="ARBA" id="ARBA00022723"/>
    </source>
</evidence>
<keyword evidence="20" id="KW-0325">Glycoprotein</keyword>
<dbReference type="GO" id="GO:0005765">
    <property type="term" value="C:lysosomal membrane"/>
    <property type="evidence" value="ECO:0007669"/>
    <property type="project" value="UniProtKB-SubCell"/>
</dbReference>
<evidence type="ECO:0000256" key="26">
    <source>
        <dbReference type="ARBA" id="ARBA00049611"/>
    </source>
</evidence>
<feature type="disulfide bond" evidence="29">
    <location>
        <begin position="227"/>
        <end position="236"/>
    </location>
</feature>
<feature type="domain" description="CUB" evidence="31">
    <location>
        <begin position="2345"/>
        <end position="2461"/>
    </location>
</feature>
<evidence type="ECO:0000256" key="18">
    <source>
        <dbReference type="ARBA" id="ARBA00023157"/>
    </source>
</evidence>
<dbReference type="InterPro" id="IPR035914">
    <property type="entry name" value="Sperma_CUB_dom_sf"/>
</dbReference>
<feature type="domain" description="CUB" evidence="31">
    <location>
        <begin position="1221"/>
        <end position="1338"/>
    </location>
</feature>
<feature type="signal peptide" evidence="30">
    <location>
        <begin position="1"/>
        <end position="19"/>
    </location>
</feature>
<feature type="domain" description="CUB" evidence="31">
    <location>
        <begin position="2729"/>
        <end position="2838"/>
    </location>
</feature>
<keyword evidence="11 30" id="KW-0732">Signal</keyword>
<evidence type="ECO:0000256" key="9">
    <source>
        <dbReference type="ARBA" id="ARBA00022685"/>
    </source>
</evidence>
<comment type="subcellular location">
    <subcellularLocation>
        <location evidence="2">Cell membrane</location>
        <topology evidence="2">Peripheral membrane protein</topology>
    </subcellularLocation>
    <subcellularLocation>
        <location evidence="1">Endosome</location>
    </subcellularLocation>
    <subcellularLocation>
        <location evidence="24">Lysosome membrane</location>
        <topology evidence="24">Peripheral membrane protein</topology>
    </subcellularLocation>
</comment>
<dbReference type="PROSITE" id="PS01187">
    <property type="entry name" value="EGF_CA"/>
    <property type="match status" value="2"/>
</dbReference>
<feature type="domain" description="CUB" evidence="31">
    <location>
        <begin position="746"/>
        <end position="864"/>
    </location>
</feature>
<dbReference type="PROSITE" id="PS50026">
    <property type="entry name" value="EGF_3"/>
    <property type="match status" value="5"/>
</dbReference>
<feature type="domain" description="CUB" evidence="31">
    <location>
        <begin position="1861"/>
        <end position="1971"/>
    </location>
</feature>
<feature type="domain" description="CUB" evidence="31">
    <location>
        <begin position="2463"/>
        <end position="2593"/>
    </location>
</feature>
<feature type="domain" description="CUB" evidence="31">
    <location>
        <begin position="3700"/>
        <end position="3814"/>
    </location>
</feature>
<keyword evidence="19" id="KW-1207">Sterol metabolism</keyword>
<keyword evidence="4" id="KW-1003">Cell membrane</keyword>
<dbReference type="InterPro" id="IPR000742">
    <property type="entry name" value="EGF"/>
</dbReference>
<feature type="disulfide bond" evidence="29">
    <location>
        <begin position="468"/>
        <end position="478"/>
    </location>
</feature>
<dbReference type="SMART" id="SM00181">
    <property type="entry name" value="EGF"/>
    <property type="match status" value="8"/>
</dbReference>
<dbReference type="Pfam" id="PF00008">
    <property type="entry name" value="EGF"/>
    <property type="match status" value="2"/>
</dbReference>
<evidence type="ECO:0000256" key="2">
    <source>
        <dbReference type="ARBA" id="ARBA00004202"/>
    </source>
</evidence>
<protein>
    <recommendedName>
        <fullName evidence="25">Cubilin</fullName>
    </recommendedName>
</protein>
<evidence type="ECO:0000256" key="12">
    <source>
        <dbReference type="ARBA" id="ARBA00022737"/>
    </source>
</evidence>
<dbReference type="Pfam" id="PF00431">
    <property type="entry name" value="CUB"/>
    <property type="match status" value="21"/>
</dbReference>
<feature type="domain" description="CUB" evidence="31">
    <location>
        <begin position="1613"/>
        <end position="1726"/>
    </location>
</feature>
<feature type="domain" description="CUB" evidence="31">
    <location>
        <begin position="2230"/>
        <end position="2326"/>
    </location>
</feature>
<feature type="domain" description="CUB" evidence="31">
    <location>
        <begin position="3195"/>
        <end position="3333"/>
    </location>
</feature>
<dbReference type="FunFam" id="2.60.120.290:FF:000013">
    <property type="entry name" value="Membrane frizzled-related protein"/>
    <property type="match status" value="7"/>
</dbReference>
<keyword evidence="17" id="KW-0472">Membrane</keyword>
<dbReference type="SMART" id="SM00042">
    <property type="entry name" value="CUB"/>
    <property type="match status" value="26"/>
</dbReference>
<comment type="function">
    <text evidence="26">Endocytic receptor which plays a role in lipoprotein, vitamin and iron metabolism by facilitating their uptake. Acts together with LRP2 to mediate endocytosis of high-density lipoproteins, GC, hemoglobin, ALB, TF and SCGB1A1. Acts together with AMN to mediate endocytosis of the CBLIF-cobalamin complex. Binds to ALB, MB, Kappa and lambda-light chains, TF, hemoglobin, GC, SCGB1A1, APOA1, high density lipoprotein, and the CBLIF-cobalamin complex. Ligand binding requires calcium. Serves as important transporter in several absorptive epithelia, including intestine, renal proximal tubules and embryonic yolk sac. May play an important role in the development of the peri-implantation embryo through internalization of APOA1 and cholesterol. Binds to LGALS3 at the maternal-fetal interface.</text>
</comment>
<dbReference type="InterPro" id="IPR024731">
    <property type="entry name" value="NELL2-like_EGF"/>
</dbReference>
<dbReference type="GO" id="GO:0005768">
    <property type="term" value="C:endosome"/>
    <property type="evidence" value="ECO:0007669"/>
    <property type="project" value="UniProtKB-SubCell"/>
</dbReference>
<evidence type="ECO:0000256" key="17">
    <source>
        <dbReference type="ARBA" id="ARBA00023136"/>
    </source>
</evidence>
<dbReference type="GO" id="GO:0015031">
    <property type="term" value="P:protein transport"/>
    <property type="evidence" value="ECO:0007669"/>
    <property type="project" value="UniProtKB-KW"/>
</dbReference>
<dbReference type="CDD" id="cd00041">
    <property type="entry name" value="CUB"/>
    <property type="match status" value="22"/>
</dbReference>
<feature type="domain" description="CUB" evidence="31">
    <location>
        <begin position="865"/>
        <end position="982"/>
    </location>
</feature>
<comment type="subunit">
    <text evidence="27">Interacts with AMN. Component of the cubam complex composed of one CUBN trimer and one AMN chain. The cubam complex can dimerize. Interacts with LRP2 in a dual-receptor complex in a calcium-dependent manner. Found in a complex with PID1/PCLI1, LRP1 and CUBNI. Interacts with LRP1 and PID1/PCLI1.</text>
</comment>